<reference evidence="3 4" key="1">
    <citation type="submission" date="2024-12" db="EMBL/GenBank/DDBJ databases">
        <title>The unique morphological basis and parallel evolutionary history of personate flowers in Penstemon.</title>
        <authorList>
            <person name="Depatie T.H."/>
            <person name="Wessinger C.A."/>
        </authorList>
    </citation>
    <scope>NUCLEOTIDE SEQUENCE [LARGE SCALE GENOMIC DNA]</scope>
    <source>
        <strain evidence="3">WTNN_2</strain>
        <tissue evidence="3">Leaf</tissue>
    </source>
</reference>
<feature type="domain" description="C2 NT-type" evidence="2">
    <location>
        <begin position="87"/>
        <end position="236"/>
    </location>
</feature>
<feature type="region of interest" description="Disordered" evidence="1">
    <location>
        <begin position="385"/>
        <end position="408"/>
    </location>
</feature>
<dbReference type="EMBL" id="JBJXBP010000002">
    <property type="protein sequence ID" value="KAL3844266.1"/>
    <property type="molecule type" value="Genomic_DNA"/>
</dbReference>
<dbReference type="AlphaFoldDB" id="A0ABD3U499"/>
<dbReference type="InterPro" id="IPR039614">
    <property type="entry name" value="PMI1-like"/>
</dbReference>
<evidence type="ECO:0000259" key="2">
    <source>
        <dbReference type="PROSITE" id="PS51840"/>
    </source>
</evidence>
<proteinExistence type="predicted"/>
<dbReference type="Pfam" id="PF21745">
    <property type="entry name" value="PMI1_PMIR1-2_C"/>
    <property type="match status" value="2"/>
</dbReference>
<dbReference type="InterPro" id="IPR019448">
    <property type="entry name" value="NT-C2"/>
</dbReference>
<dbReference type="PROSITE" id="PS51840">
    <property type="entry name" value="C2_NT"/>
    <property type="match status" value="1"/>
</dbReference>
<organism evidence="3 4">
    <name type="scientific">Penstemon smallii</name>
    <dbReference type="NCBI Taxonomy" id="265156"/>
    <lineage>
        <taxon>Eukaryota</taxon>
        <taxon>Viridiplantae</taxon>
        <taxon>Streptophyta</taxon>
        <taxon>Embryophyta</taxon>
        <taxon>Tracheophyta</taxon>
        <taxon>Spermatophyta</taxon>
        <taxon>Magnoliopsida</taxon>
        <taxon>eudicotyledons</taxon>
        <taxon>Gunneridae</taxon>
        <taxon>Pentapetalae</taxon>
        <taxon>asterids</taxon>
        <taxon>lamiids</taxon>
        <taxon>Lamiales</taxon>
        <taxon>Plantaginaceae</taxon>
        <taxon>Cheloneae</taxon>
        <taxon>Penstemon</taxon>
    </lineage>
</organism>
<comment type="caution">
    <text evidence="3">The sequence shown here is derived from an EMBL/GenBank/DDBJ whole genome shotgun (WGS) entry which is preliminary data.</text>
</comment>
<gene>
    <name evidence="3" type="ORF">ACJIZ3_001669</name>
</gene>
<protein>
    <recommendedName>
        <fullName evidence="2">C2 NT-type domain-containing protein</fullName>
    </recommendedName>
</protein>
<name>A0ABD3U499_9LAMI</name>
<evidence type="ECO:0000256" key="1">
    <source>
        <dbReference type="SAM" id="MobiDB-lite"/>
    </source>
</evidence>
<dbReference type="InterPro" id="IPR048972">
    <property type="entry name" value="PMI1_PMIR1-2_C"/>
</dbReference>
<dbReference type="Pfam" id="PF10358">
    <property type="entry name" value="NT-C2"/>
    <property type="match status" value="1"/>
</dbReference>
<evidence type="ECO:0000313" key="4">
    <source>
        <dbReference type="Proteomes" id="UP001634393"/>
    </source>
</evidence>
<keyword evidence="4" id="KW-1185">Reference proteome</keyword>
<dbReference type="Proteomes" id="UP001634393">
    <property type="component" value="Unassembled WGS sequence"/>
</dbReference>
<dbReference type="PANTHER" id="PTHR33414">
    <property type="entry name" value="PROTEIN PLASTID MOVEMENT IMPAIRED 1-RELATED 1"/>
    <property type="match status" value="1"/>
</dbReference>
<accession>A0ABD3U499</accession>
<dbReference type="PANTHER" id="PTHR33414:SF10">
    <property type="entry name" value="PROTEIN PLASTID MOVEMENT IMPAIRED 1-RELATED 2"/>
    <property type="match status" value="1"/>
</dbReference>
<evidence type="ECO:0000313" key="3">
    <source>
        <dbReference type="EMBL" id="KAL3844266.1"/>
    </source>
</evidence>
<sequence>MTTEIESIMEDDEDLSSGHFLRDIEEISKALYLGHKSPRAFNISPNHNPNVASRTSISESKSKFIIQDSSHKDKKSSIWNWKPLKALTHIRNHRLNCCFYLHVHAIEGLPSNFNNLNLRVTCKRKGDMLRTRPSPVSLGICDFEETLVHRCTVYASRTGTQNLAKYEPKLFLLHTNVIEAPTLDIGKHCVDLTRLLPLTLEELEGGKRSSARWTTSFNLTGRAKGAILNLSFGFSIMNGKPDSFGKFPDVVGVGGPHNLGTVPTISTQGSHSRPHSVDINLIDEVFANRKPAPAPSINSLYRKLEEGNMDNDRDFDFFRDPFESLKLKTDPLHEYGVELFVKDQVRIDKHGSQRFDSSLIETIDVAEIFKEEELDFDGIVECESELDKNEHDENENATDDTESKPGSYINEPTVEELELVSYEILTLKSTELDSLPGISKYYNQEIHPETDSSYYISKLKRSLSLDDIAIENDFLNMLSIEQSSESPNDHLLTQFEEGTVSWENPILDTDLMAEQKESHSDDIDLSIAIQAVNKNHGGLTQSIIMSKRNAEMLENLETESLMQEWGLNENAFQNSPHVNSGGFGSPVYIPAEEPLKLPTLGEDLGPIIRTRDGGFLRSMNPLLFVRANNGARLIVQVSAAVVLPPEMGFTTMEILQCWATGGVEKMSIQVKELMHLEDITGKTIKQVVSEAQSKAEVDKSTYSLYSCSGSEDTESEYISFENLVPMAITNIEGLLIEGLKVQSGMPVQEAPSSIKVQYSDVEELVKYSVSLEEWMRLDSGEFDAKDETDENIRKVFAVRYLIKEDETDKRCGVFGDNFTMALQVQLRDPLRNFEIVGSSMLALVQVEKVYSEKIFNVRKDSNGKGFPQFKVMEVHLAGLNVLSSNQQLWGTSRQQQSGSRWLLSSGMARANKHCISNSNAIVKSSSSGITRKAWNGDVLWSICSHIRGETATWDDRVAFNVHVRNPDIIFPNES</sequence>